<dbReference type="InterPro" id="IPR051540">
    <property type="entry name" value="S-2-haloacid_dehalogenase"/>
</dbReference>
<dbReference type="InterPro" id="IPR006439">
    <property type="entry name" value="HAD-SF_hydro_IA"/>
</dbReference>
<keyword evidence="2" id="KW-0378">Hydrolase</keyword>
<gene>
    <name evidence="3" type="ORF">OV079_38720</name>
</gene>
<dbReference type="Gene3D" id="3.40.50.1000">
    <property type="entry name" value="HAD superfamily/HAD-like"/>
    <property type="match status" value="1"/>
</dbReference>
<evidence type="ECO:0000256" key="2">
    <source>
        <dbReference type="ARBA" id="ARBA00022801"/>
    </source>
</evidence>
<dbReference type="Proteomes" id="UP001150924">
    <property type="component" value="Unassembled WGS sequence"/>
</dbReference>
<dbReference type="PANTHER" id="PTHR43316:SF3">
    <property type="entry name" value="HALOACID DEHALOGENASE, TYPE II (AFU_ORTHOLOGUE AFUA_2G07750)-RELATED"/>
    <property type="match status" value="1"/>
</dbReference>
<protein>
    <submittedName>
        <fullName evidence="3">Haloacid dehalogenase type II</fullName>
    </submittedName>
</protein>
<keyword evidence="4" id="KW-1185">Reference proteome</keyword>
<comment type="similarity">
    <text evidence="1">Belongs to the HAD-like hydrolase superfamily. S-2-haloalkanoic acid dehalogenase family.</text>
</comment>
<evidence type="ECO:0000313" key="3">
    <source>
        <dbReference type="EMBL" id="MCY1011395.1"/>
    </source>
</evidence>
<dbReference type="InterPro" id="IPR036412">
    <property type="entry name" value="HAD-like_sf"/>
</dbReference>
<dbReference type="InterPro" id="IPR023198">
    <property type="entry name" value="PGP-like_dom2"/>
</dbReference>
<dbReference type="PROSITE" id="PS51257">
    <property type="entry name" value="PROKAR_LIPOPROTEIN"/>
    <property type="match status" value="1"/>
</dbReference>
<dbReference type="PRINTS" id="PR00413">
    <property type="entry name" value="HADHALOGNASE"/>
</dbReference>
<dbReference type="NCBIfam" id="TIGR01428">
    <property type="entry name" value="HAD_type_II"/>
    <property type="match status" value="1"/>
</dbReference>
<name>A0A9X3J1R7_9BACT</name>
<evidence type="ECO:0000313" key="4">
    <source>
        <dbReference type="Proteomes" id="UP001150924"/>
    </source>
</evidence>
<dbReference type="EMBL" id="JAPNKE010000002">
    <property type="protein sequence ID" value="MCY1011395.1"/>
    <property type="molecule type" value="Genomic_DNA"/>
</dbReference>
<dbReference type="Pfam" id="PF00702">
    <property type="entry name" value="Hydrolase"/>
    <property type="match status" value="1"/>
</dbReference>
<dbReference type="SUPFAM" id="SSF56784">
    <property type="entry name" value="HAD-like"/>
    <property type="match status" value="1"/>
</dbReference>
<evidence type="ECO:0000256" key="1">
    <source>
        <dbReference type="ARBA" id="ARBA00008106"/>
    </source>
</evidence>
<reference evidence="3" key="1">
    <citation type="submission" date="2022-11" db="EMBL/GenBank/DDBJ databases">
        <title>Minimal conservation of predation-associated metabolite biosynthetic gene clusters underscores biosynthetic potential of Myxococcota including descriptions for ten novel species: Archangium lansinium sp. nov., Myxococcus landrumus sp. nov., Nannocystis bai.</title>
        <authorList>
            <person name="Ahearne A."/>
            <person name="Stevens C."/>
            <person name="Phillips K."/>
        </authorList>
    </citation>
    <scope>NUCLEOTIDE SEQUENCE</scope>
    <source>
        <strain evidence="3">Na p29</strain>
    </source>
</reference>
<dbReference type="Gene3D" id="1.10.150.240">
    <property type="entry name" value="Putative phosphatase, domain 2"/>
    <property type="match status" value="1"/>
</dbReference>
<proteinExistence type="inferred from homology"/>
<comment type="caution">
    <text evidence="3">The sequence shown here is derived from an EMBL/GenBank/DDBJ whole genome shotgun (WGS) entry which is preliminary data.</text>
</comment>
<dbReference type="PANTHER" id="PTHR43316">
    <property type="entry name" value="HYDROLASE, HALOACID DELAHOGENASE-RELATED"/>
    <property type="match status" value="1"/>
</dbReference>
<dbReference type="AlphaFoldDB" id="A0A9X3J1R7"/>
<dbReference type="CDD" id="cd02588">
    <property type="entry name" value="HAD_L2-DEX"/>
    <property type="match status" value="1"/>
</dbReference>
<accession>A0A9X3J1R7</accession>
<dbReference type="InterPro" id="IPR023214">
    <property type="entry name" value="HAD_sf"/>
</dbReference>
<dbReference type="InterPro" id="IPR006328">
    <property type="entry name" value="2-HAD"/>
</dbReference>
<dbReference type="GO" id="GO:0019120">
    <property type="term" value="F:hydrolase activity, acting on acid halide bonds, in C-halide compounds"/>
    <property type="evidence" value="ECO:0007669"/>
    <property type="project" value="InterPro"/>
</dbReference>
<dbReference type="RefSeq" id="WP_267774659.1">
    <property type="nucleotide sequence ID" value="NZ_JAPNKE010000002.1"/>
</dbReference>
<organism evidence="3 4">
    <name type="scientific">Nannocystis pusilla</name>
    <dbReference type="NCBI Taxonomy" id="889268"/>
    <lineage>
        <taxon>Bacteria</taxon>
        <taxon>Pseudomonadati</taxon>
        <taxon>Myxococcota</taxon>
        <taxon>Polyangia</taxon>
        <taxon>Nannocystales</taxon>
        <taxon>Nannocystaceae</taxon>
        <taxon>Nannocystis</taxon>
    </lineage>
</organism>
<dbReference type="NCBIfam" id="TIGR01493">
    <property type="entry name" value="HAD-SF-IA-v2"/>
    <property type="match status" value="1"/>
</dbReference>
<sequence length="258" mass="27649">MSRRQFLQWVAGAGGLLGACRSGPAASGPRPPPSRRTVVRGICFDLFTLFDPRGVERVAEAIAPGQAADLCREWRVRQFEYAWLRATAGQYRDFEVVTGEALDYAAGAHGLSLSAADRRRLVAAYSELAPWPDTRAALEAWRRDGLRLAPLANYSPSMLARLLEHAGLADLFDAHISTDRARTFKPSPQAYALGPAALGLAREQIVFAAFGGWDAAGAAWFGFPTVWLNRLGVAPEALSGAAHATGTTLADLAAFVVA</sequence>